<dbReference type="Gene3D" id="1.10.10.1210">
    <property type="entry name" value="MAGE homology domain, winged helix WH2 motif"/>
    <property type="match status" value="1"/>
</dbReference>
<name>A0A4W3HQ80_CALMI</name>
<dbReference type="PANTHER" id="PTHR11736">
    <property type="entry name" value="MELANOMA-ASSOCIATED ANTIGEN MAGE ANTIGEN"/>
    <property type="match status" value="1"/>
</dbReference>
<dbReference type="InterPro" id="IPR037445">
    <property type="entry name" value="MAGE"/>
</dbReference>
<dbReference type="InterPro" id="IPR041899">
    <property type="entry name" value="MAGE_WH2"/>
</dbReference>
<reference evidence="3" key="1">
    <citation type="journal article" date="2006" name="Science">
        <title>Ancient noncoding elements conserved in the human genome.</title>
        <authorList>
            <person name="Venkatesh B."/>
            <person name="Kirkness E.F."/>
            <person name="Loh Y.H."/>
            <person name="Halpern A.L."/>
            <person name="Lee A.P."/>
            <person name="Johnson J."/>
            <person name="Dandona N."/>
            <person name="Viswanathan L.D."/>
            <person name="Tay A."/>
            <person name="Venter J.C."/>
            <person name="Strausberg R.L."/>
            <person name="Brenner S."/>
        </authorList>
    </citation>
    <scope>NUCLEOTIDE SEQUENCE [LARGE SCALE GENOMIC DNA]</scope>
</reference>
<reference evidence="3" key="3">
    <citation type="journal article" date="2014" name="Nature">
        <title>Elephant shark genome provides unique insights into gnathostome evolution.</title>
        <authorList>
            <consortium name="International Elephant Shark Genome Sequencing Consortium"/>
            <person name="Venkatesh B."/>
            <person name="Lee A.P."/>
            <person name="Ravi V."/>
            <person name="Maurya A.K."/>
            <person name="Lian M.M."/>
            <person name="Swann J.B."/>
            <person name="Ohta Y."/>
            <person name="Flajnik M.F."/>
            <person name="Sutoh Y."/>
            <person name="Kasahara M."/>
            <person name="Hoon S."/>
            <person name="Gangu V."/>
            <person name="Roy S.W."/>
            <person name="Irimia M."/>
            <person name="Korzh V."/>
            <person name="Kondrychyn I."/>
            <person name="Lim Z.W."/>
            <person name="Tay B.H."/>
            <person name="Tohari S."/>
            <person name="Kong K.W."/>
            <person name="Ho S."/>
            <person name="Lorente-Galdos B."/>
            <person name="Quilez J."/>
            <person name="Marques-Bonet T."/>
            <person name="Raney B.J."/>
            <person name="Ingham P.W."/>
            <person name="Tay A."/>
            <person name="Hillier L.W."/>
            <person name="Minx P."/>
            <person name="Boehm T."/>
            <person name="Wilson R.K."/>
            <person name="Brenner S."/>
            <person name="Warren W.C."/>
        </authorList>
    </citation>
    <scope>NUCLEOTIDE SEQUENCE [LARGE SCALE GENOMIC DNA]</scope>
</reference>
<evidence type="ECO:0000313" key="3">
    <source>
        <dbReference type="Proteomes" id="UP000314986"/>
    </source>
</evidence>
<accession>A0A4W3HQ80</accession>
<dbReference type="FunFam" id="1.10.10.1210:FF:000001">
    <property type="entry name" value="melanoma-associated antigen D1"/>
    <property type="match status" value="1"/>
</dbReference>
<dbReference type="Ensembl" id="ENSCMIT00000017575.1">
    <property type="protein sequence ID" value="ENSCMIP00000017237.1"/>
    <property type="gene ID" value="ENSCMIG00000008232.1"/>
</dbReference>
<evidence type="ECO:0000259" key="1">
    <source>
        <dbReference type="PROSITE" id="PS50838"/>
    </source>
</evidence>
<organism evidence="2 3">
    <name type="scientific">Callorhinchus milii</name>
    <name type="common">Ghost shark</name>
    <dbReference type="NCBI Taxonomy" id="7868"/>
    <lineage>
        <taxon>Eukaryota</taxon>
        <taxon>Metazoa</taxon>
        <taxon>Chordata</taxon>
        <taxon>Craniata</taxon>
        <taxon>Vertebrata</taxon>
        <taxon>Chondrichthyes</taxon>
        <taxon>Holocephali</taxon>
        <taxon>Chimaeriformes</taxon>
        <taxon>Callorhinchidae</taxon>
        <taxon>Callorhinchus</taxon>
    </lineage>
</organism>
<dbReference type="InParanoid" id="A0A4W3HQ80"/>
<feature type="domain" description="MAGE" evidence="1">
    <location>
        <begin position="11"/>
        <end position="70"/>
    </location>
</feature>
<protein>
    <recommendedName>
        <fullName evidence="1">MAGE domain-containing protein</fullName>
    </recommendedName>
</protein>
<dbReference type="AlphaFoldDB" id="A0A4W3HQ80"/>
<reference evidence="2" key="5">
    <citation type="submission" date="2025-09" db="UniProtKB">
        <authorList>
            <consortium name="Ensembl"/>
        </authorList>
    </citation>
    <scope>IDENTIFICATION</scope>
</reference>
<dbReference type="PANTHER" id="PTHR11736:SF14">
    <property type="entry name" value="NSE3 HOMOLOG, SMC5-SMC6 COMPLEX COMPONENT"/>
    <property type="match status" value="1"/>
</dbReference>
<dbReference type="GO" id="GO:0005634">
    <property type="term" value="C:nucleus"/>
    <property type="evidence" value="ECO:0007669"/>
    <property type="project" value="TreeGrafter"/>
</dbReference>
<reference evidence="3" key="2">
    <citation type="journal article" date="2007" name="PLoS Biol.">
        <title>Survey sequencing and comparative analysis of the elephant shark (Callorhinchus milii) genome.</title>
        <authorList>
            <person name="Venkatesh B."/>
            <person name="Kirkness E.F."/>
            <person name="Loh Y.H."/>
            <person name="Halpern A.L."/>
            <person name="Lee A.P."/>
            <person name="Johnson J."/>
            <person name="Dandona N."/>
            <person name="Viswanathan L.D."/>
            <person name="Tay A."/>
            <person name="Venter J.C."/>
            <person name="Strausberg R.L."/>
            <person name="Brenner S."/>
        </authorList>
    </citation>
    <scope>NUCLEOTIDE SEQUENCE [LARGE SCALE GENOMIC DNA]</scope>
</reference>
<reference evidence="2" key="4">
    <citation type="submission" date="2025-08" db="UniProtKB">
        <authorList>
            <consortium name="Ensembl"/>
        </authorList>
    </citation>
    <scope>IDENTIFICATION</scope>
</reference>
<dbReference type="STRING" id="7868.ENSCMIP00000017237"/>
<keyword evidence="3" id="KW-1185">Reference proteome</keyword>
<dbReference type="InterPro" id="IPR002190">
    <property type="entry name" value="MHD_dom"/>
</dbReference>
<sequence length="70" mass="8271">MTARTSTLLEFGDVKKLIIEEFVKQNYLYCIRVAHTVPVKYEFRCGARAFRETSKMRVLEFVAKMHNNKI</sequence>
<dbReference type="Proteomes" id="UP000314986">
    <property type="component" value="Unassembled WGS sequence"/>
</dbReference>
<evidence type="ECO:0000313" key="2">
    <source>
        <dbReference type="Ensembl" id="ENSCMIP00000017237.1"/>
    </source>
</evidence>
<dbReference type="PROSITE" id="PS50838">
    <property type="entry name" value="MAGE"/>
    <property type="match status" value="1"/>
</dbReference>
<proteinExistence type="predicted"/>
<dbReference type="GeneTree" id="ENSGT00990000212819"/>